<dbReference type="AlphaFoldDB" id="A0A4R8I984"/>
<dbReference type="OrthoDB" id="1265736at2"/>
<feature type="signal peptide" evidence="1">
    <location>
        <begin position="1"/>
        <end position="18"/>
    </location>
</feature>
<accession>A0A4R8I984</accession>
<comment type="caution">
    <text evidence="2">The sequence shown here is derived from an EMBL/GenBank/DDBJ whole genome shotgun (WGS) entry which is preliminary data.</text>
</comment>
<gene>
    <name evidence="2" type="ORF">B0I22_3277</name>
</gene>
<organism evidence="2 3">
    <name type="scientific">Epilithonimonas xixisoli</name>
    <dbReference type="NCBI Taxonomy" id="1476462"/>
    <lineage>
        <taxon>Bacteria</taxon>
        <taxon>Pseudomonadati</taxon>
        <taxon>Bacteroidota</taxon>
        <taxon>Flavobacteriia</taxon>
        <taxon>Flavobacteriales</taxon>
        <taxon>Weeksellaceae</taxon>
        <taxon>Chryseobacterium group</taxon>
        <taxon>Epilithonimonas</taxon>
    </lineage>
</organism>
<keyword evidence="3" id="KW-1185">Reference proteome</keyword>
<evidence type="ECO:0008006" key="4">
    <source>
        <dbReference type="Google" id="ProtNLM"/>
    </source>
</evidence>
<evidence type="ECO:0000256" key="1">
    <source>
        <dbReference type="SAM" id="SignalP"/>
    </source>
</evidence>
<evidence type="ECO:0000313" key="3">
    <source>
        <dbReference type="Proteomes" id="UP000295313"/>
    </source>
</evidence>
<sequence length="194" mass="22276">MKKNLLFLSLIFSVFAFGQSEKSKTMGFYISPNVQIGYNLGNSIKDNQNKDSPYYQQNVAPYLPNDFTYGIGVVGGYHLLPFFAFGTGIRYNFIDSNQHLLNWVIQPKFLLGKDDWKGTIELEYGKQFNHSNVNNTKHYGLKIGYQDSFSKRLNNEFGFFIYSQNYQYSNAVFVGVSLGVTIFSKKNYTVYGKD</sequence>
<protein>
    <recommendedName>
        <fullName evidence="4">Outer membrane protein with beta-barrel domain</fullName>
    </recommendedName>
</protein>
<proteinExistence type="predicted"/>
<dbReference type="EMBL" id="SOEO01000003">
    <property type="protein sequence ID" value="TDX83202.1"/>
    <property type="molecule type" value="Genomic_DNA"/>
</dbReference>
<dbReference type="RefSeq" id="WP_133946318.1">
    <property type="nucleotide sequence ID" value="NZ_SOEO01000003.1"/>
</dbReference>
<name>A0A4R8I984_9FLAO</name>
<reference evidence="2 3" key="1">
    <citation type="submission" date="2019-03" db="EMBL/GenBank/DDBJ databases">
        <title>Genomic Encyclopedia of Type Strains, Phase III (KMG-III): the genomes of soil and plant-associated and newly described type strains.</title>
        <authorList>
            <person name="Whitman W."/>
        </authorList>
    </citation>
    <scope>NUCLEOTIDE SEQUENCE [LARGE SCALE GENOMIC DNA]</scope>
    <source>
        <strain evidence="2 3">CGMCC 1.12802</strain>
    </source>
</reference>
<dbReference type="Proteomes" id="UP000295313">
    <property type="component" value="Unassembled WGS sequence"/>
</dbReference>
<feature type="chain" id="PRO_5021033257" description="Outer membrane protein with beta-barrel domain" evidence="1">
    <location>
        <begin position="19"/>
        <end position="194"/>
    </location>
</feature>
<evidence type="ECO:0000313" key="2">
    <source>
        <dbReference type="EMBL" id="TDX83202.1"/>
    </source>
</evidence>
<keyword evidence="1" id="KW-0732">Signal</keyword>